<dbReference type="InterPro" id="IPR011811">
    <property type="entry name" value="Peptidase_S51_cyanophycinase"/>
</dbReference>
<keyword evidence="10" id="KW-0121">Carboxypeptidase</keyword>
<feature type="active site" description="Charge relay system" evidence="9">
    <location>
        <position position="201"/>
    </location>
</feature>
<dbReference type="NCBIfam" id="TIGR02069">
    <property type="entry name" value="cyanophycinase"/>
    <property type="match status" value="1"/>
</dbReference>
<dbReference type="PANTHER" id="PTHR36175:SF1">
    <property type="entry name" value="CYANOPHYCINASE"/>
    <property type="match status" value="1"/>
</dbReference>
<sequence length="275" mass="30805">MSLIKEIKIKGTLIALGGGDDDCLLRLIHSEYCEAGSYVEVITTAATEPEESGQAYKEAFRDLGLRHVHYMHIDENNEADTEENLERIRRANVIFFTGGDQRRIADFLRGTQVLQIMRERYITDNIVISGTSAGATAMSDRMIYEGYGSYSLEKGRTKTSTALSFIHNVYIDTHFTERGRFGRLAIAVAKWPEYIGIGLGEATGVVIKEGNYLEVFGYGVVTILDGSKIEYTNLEDVDFGSPVAVENLVMHILVEGHRFCLTEREFQRIGERVGK</sequence>
<comment type="function">
    <text evidence="2">Exopeptidase that catalyzes the hydrolytic cleavage of multi-L-arginyl-poly-L-aspartic acid (cyanophycin; a water-insoluble reserve polymer) into aspartate-arginine dipeptides.</text>
</comment>
<evidence type="ECO:0000313" key="11">
    <source>
        <dbReference type="Proteomes" id="UP000326570"/>
    </source>
</evidence>
<dbReference type="PIRSF" id="PIRSF032067">
    <property type="entry name" value="Cyanophycinase"/>
    <property type="match status" value="1"/>
</dbReference>
<evidence type="ECO:0000313" key="10">
    <source>
        <dbReference type="EMBL" id="KAA9340176.1"/>
    </source>
</evidence>
<dbReference type="GO" id="GO:0006508">
    <property type="term" value="P:proteolysis"/>
    <property type="evidence" value="ECO:0007669"/>
    <property type="project" value="UniProtKB-KW"/>
</dbReference>
<gene>
    <name evidence="10" type="ORF">F0P94_07460</name>
</gene>
<comment type="similarity">
    <text evidence="3">Belongs to the peptidase S51 family.</text>
</comment>
<evidence type="ECO:0000256" key="8">
    <source>
        <dbReference type="ARBA" id="ARBA00022825"/>
    </source>
</evidence>
<evidence type="ECO:0000256" key="1">
    <source>
        <dbReference type="ARBA" id="ARBA00001092"/>
    </source>
</evidence>
<evidence type="ECO:0000256" key="2">
    <source>
        <dbReference type="ARBA" id="ARBA00002039"/>
    </source>
</evidence>
<comment type="catalytic activity">
    <reaction evidence="1">
        <text>[L-4-(L-arginin-2-N-yl)aspartate](n) + H2O = [L-4-(L-arginin-2-N-yl)aspartate](n-1) + L-4-(L-arginin-2-N-yl)aspartate</text>
        <dbReference type="Rhea" id="RHEA:12845"/>
        <dbReference type="Rhea" id="RHEA-COMP:13728"/>
        <dbReference type="Rhea" id="RHEA-COMP:13734"/>
        <dbReference type="ChEBI" id="CHEBI:15377"/>
        <dbReference type="ChEBI" id="CHEBI:137986"/>
        <dbReference type="ChEBI" id="CHEBI:137991"/>
        <dbReference type="EC" id="3.4.15.6"/>
    </reaction>
</comment>
<keyword evidence="6" id="KW-0645">Protease</keyword>
<dbReference type="GO" id="GO:0008236">
    <property type="term" value="F:serine-type peptidase activity"/>
    <property type="evidence" value="ECO:0007669"/>
    <property type="project" value="UniProtKB-KW"/>
</dbReference>
<dbReference type="PANTHER" id="PTHR36175">
    <property type="entry name" value="CYANOPHYCINASE"/>
    <property type="match status" value="1"/>
</dbReference>
<dbReference type="EMBL" id="VTWT01000003">
    <property type="protein sequence ID" value="KAA9340176.1"/>
    <property type="molecule type" value="Genomic_DNA"/>
</dbReference>
<evidence type="ECO:0000256" key="5">
    <source>
        <dbReference type="ARBA" id="ARBA00015719"/>
    </source>
</evidence>
<organism evidence="10 11">
    <name type="scientific">Adhaeribacter soli</name>
    <dbReference type="NCBI Taxonomy" id="2607655"/>
    <lineage>
        <taxon>Bacteria</taxon>
        <taxon>Pseudomonadati</taxon>
        <taxon>Bacteroidota</taxon>
        <taxon>Cytophagia</taxon>
        <taxon>Cytophagales</taxon>
        <taxon>Hymenobacteraceae</taxon>
        <taxon>Adhaeribacter</taxon>
    </lineage>
</organism>
<keyword evidence="11" id="KW-1185">Reference proteome</keyword>
<dbReference type="RefSeq" id="WP_150903249.1">
    <property type="nucleotide sequence ID" value="NZ_VTWT01000003.1"/>
</dbReference>
<dbReference type="EC" id="3.4.15.6" evidence="4"/>
<protein>
    <recommendedName>
        <fullName evidence="5">Cyanophycinase</fullName>
        <ecNumber evidence="4">3.4.15.6</ecNumber>
    </recommendedName>
</protein>
<dbReference type="Proteomes" id="UP000326570">
    <property type="component" value="Unassembled WGS sequence"/>
</dbReference>
<dbReference type="SUPFAM" id="SSF52317">
    <property type="entry name" value="Class I glutamine amidotransferase-like"/>
    <property type="match status" value="1"/>
</dbReference>
<dbReference type="InterPro" id="IPR005320">
    <property type="entry name" value="Peptidase_S51"/>
</dbReference>
<evidence type="ECO:0000256" key="9">
    <source>
        <dbReference type="PIRSR" id="PIRSR032067-1"/>
    </source>
</evidence>
<dbReference type="Pfam" id="PF03575">
    <property type="entry name" value="Peptidase_S51"/>
    <property type="match status" value="1"/>
</dbReference>
<evidence type="ECO:0000256" key="4">
    <source>
        <dbReference type="ARBA" id="ARBA00013115"/>
    </source>
</evidence>
<feature type="active site" description="Charge relay system" evidence="9">
    <location>
        <position position="174"/>
    </location>
</feature>
<feature type="active site" description="Charge relay system" evidence="9">
    <location>
        <position position="132"/>
    </location>
</feature>
<accession>A0A5N1J336</accession>
<dbReference type="GO" id="GO:0008241">
    <property type="term" value="F:peptidyl-dipeptidase activity"/>
    <property type="evidence" value="ECO:0007669"/>
    <property type="project" value="UniProtKB-EC"/>
</dbReference>
<comment type="caution">
    <text evidence="10">The sequence shown here is derived from an EMBL/GenBank/DDBJ whole genome shotgun (WGS) entry which is preliminary data.</text>
</comment>
<evidence type="ECO:0000256" key="6">
    <source>
        <dbReference type="ARBA" id="ARBA00022670"/>
    </source>
</evidence>
<keyword evidence="7 10" id="KW-0378">Hydrolase</keyword>
<dbReference type="InterPro" id="IPR029062">
    <property type="entry name" value="Class_I_gatase-like"/>
</dbReference>
<dbReference type="AlphaFoldDB" id="A0A5N1J336"/>
<dbReference type="Gene3D" id="3.40.50.880">
    <property type="match status" value="1"/>
</dbReference>
<evidence type="ECO:0000256" key="3">
    <source>
        <dbReference type="ARBA" id="ARBA00006534"/>
    </source>
</evidence>
<keyword evidence="8" id="KW-0720">Serine protease</keyword>
<reference evidence="10 11" key="1">
    <citation type="submission" date="2019-09" db="EMBL/GenBank/DDBJ databases">
        <title>Genome sequence of Adhaeribacter sp. M2.</title>
        <authorList>
            <person name="Srinivasan S."/>
        </authorList>
    </citation>
    <scope>NUCLEOTIDE SEQUENCE [LARGE SCALE GENOMIC DNA]</scope>
    <source>
        <strain evidence="10 11">M2</strain>
    </source>
</reference>
<evidence type="ECO:0000256" key="7">
    <source>
        <dbReference type="ARBA" id="ARBA00022801"/>
    </source>
</evidence>
<dbReference type="CDD" id="cd03145">
    <property type="entry name" value="GAT1_cyanophycinase"/>
    <property type="match status" value="1"/>
</dbReference>
<name>A0A5N1J336_9BACT</name>
<proteinExistence type="inferred from homology"/>
<dbReference type="GO" id="GO:0004180">
    <property type="term" value="F:carboxypeptidase activity"/>
    <property type="evidence" value="ECO:0007669"/>
    <property type="project" value="UniProtKB-KW"/>
</dbReference>